<dbReference type="Pfam" id="PF00512">
    <property type="entry name" value="HisKA"/>
    <property type="match status" value="1"/>
</dbReference>
<evidence type="ECO:0000256" key="10">
    <source>
        <dbReference type="SAM" id="Phobius"/>
    </source>
</evidence>
<evidence type="ECO:0000256" key="8">
    <source>
        <dbReference type="ARBA" id="ARBA00023163"/>
    </source>
</evidence>
<keyword evidence="10" id="KW-1133">Transmembrane helix</keyword>
<dbReference type="Gene3D" id="2.60.40.10">
    <property type="entry name" value="Immunoglobulins"/>
    <property type="match status" value="1"/>
</dbReference>
<keyword evidence="8" id="KW-0804">Transcription</keyword>
<dbReference type="Proteomes" id="UP001156666">
    <property type="component" value="Unassembled WGS sequence"/>
</dbReference>
<dbReference type="FunFam" id="3.30.565.10:FF:000006">
    <property type="entry name" value="Sensor histidine kinase WalK"/>
    <property type="match status" value="1"/>
</dbReference>
<evidence type="ECO:0000256" key="7">
    <source>
        <dbReference type="ARBA" id="ARBA00023125"/>
    </source>
</evidence>
<comment type="catalytic activity">
    <reaction evidence="1">
        <text>ATP + protein L-histidine = ADP + protein N-phospho-L-histidine.</text>
        <dbReference type="EC" id="2.7.13.3"/>
    </reaction>
</comment>
<dbReference type="SUPFAM" id="SSF55874">
    <property type="entry name" value="ATPase domain of HSP90 chaperone/DNA topoisomerase II/histidine kinase"/>
    <property type="match status" value="1"/>
</dbReference>
<dbReference type="PROSITE" id="PS50110">
    <property type="entry name" value="RESPONSE_REGULATORY"/>
    <property type="match status" value="1"/>
</dbReference>
<dbReference type="InterPro" id="IPR013783">
    <property type="entry name" value="Ig-like_fold"/>
</dbReference>
<dbReference type="PROSITE" id="PS01124">
    <property type="entry name" value="HTH_ARAC_FAMILY_2"/>
    <property type="match status" value="1"/>
</dbReference>
<reference evidence="14" key="2">
    <citation type="submission" date="2023-01" db="EMBL/GenBank/DDBJ databases">
        <title>Draft genome sequence of Portibacter lacus strain NBRC 108769.</title>
        <authorList>
            <person name="Sun Q."/>
            <person name="Mori K."/>
        </authorList>
    </citation>
    <scope>NUCLEOTIDE SEQUENCE</scope>
    <source>
        <strain evidence="14">NBRC 108769</strain>
    </source>
</reference>
<evidence type="ECO:0000256" key="2">
    <source>
        <dbReference type="ARBA" id="ARBA00012438"/>
    </source>
</evidence>
<dbReference type="InterPro" id="IPR011123">
    <property type="entry name" value="Y_Y_Y"/>
</dbReference>
<evidence type="ECO:0000313" key="15">
    <source>
        <dbReference type="Proteomes" id="UP001156666"/>
    </source>
</evidence>
<keyword evidence="5 14" id="KW-0418">Kinase</keyword>
<evidence type="ECO:0000256" key="9">
    <source>
        <dbReference type="PROSITE-ProRule" id="PRU00169"/>
    </source>
</evidence>
<keyword evidence="7" id="KW-0238">DNA-binding</keyword>
<keyword evidence="10" id="KW-0812">Transmembrane</keyword>
<dbReference type="SMART" id="SM00448">
    <property type="entry name" value="REC"/>
    <property type="match status" value="1"/>
</dbReference>
<dbReference type="InterPro" id="IPR004358">
    <property type="entry name" value="Sig_transdc_His_kin-like_C"/>
</dbReference>
<dbReference type="Gene3D" id="3.30.565.10">
    <property type="entry name" value="Histidine kinase-like ATPase, C-terminal domain"/>
    <property type="match status" value="1"/>
</dbReference>
<dbReference type="InterPro" id="IPR009057">
    <property type="entry name" value="Homeodomain-like_sf"/>
</dbReference>
<keyword evidence="10" id="KW-0472">Membrane</keyword>
<dbReference type="InterPro" id="IPR011006">
    <property type="entry name" value="CheY-like_superfamily"/>
</dbReference>
<dbReference type="InterPro" id="IPR003961">
    <property type="entry name" value="FN3_dom"/>
</dbReference>
<dbReference type="InterPro" id="IPR003661">
    <property type="entry name" value="HisK_dim/P_dom"/>
</dbReference>
<dbReference type="Pfam" id="PF00072">
    <property type="entry name" value="Response_reg"/>
    <property type="match status" value="1"/>
</dbReference>
<dbReference type="GO" id="GO:0000155">
    <property type="term" value="F:phosphorelay sensor kinase activity"/>
    <property type="evidence" value="ECO:0007669"/>
    <property type="project" value="InterPro"/>
</dbReference>
<dbReference type="PANTHER" id="PTHR43547">
    <property type="entry name" value="TWO-COMPONENT HISTIDINE KINASE"/>
    <property type="match status" value="1"/>
</dbReference>
<keyword evidence="3 9" id="KW-0597">Phosphoprotein</keyword>
<dbReference type="PROSITE" id="PS50109">
    <property type="entry name" value="HIS_KIN"/>
    <property type="match status" value="1"/>
</dbReference>
<evidence type="ECO:0000259" key="12">
    <source>
        <dbReference type="PROSITE" id="PS50109"/>
    </source>
</evidence>
<evidence type="ECO:0000256" key="6">
    <source>
        <dbReference type="ARBA" id="ARBA00023015"/>
    </source>
</evidence>
<dbReference type="InterPro" id="IPR018062">
    <property type="entry name" value="HTH_AraC-typ_CS"/>
</dbReference>
<feature type="domain" description="HTH araC/xylS-type" evidence="11">
    <location>
        <begin position="1212"/>
        <end position="1310"/>
    </location>
</feature>
<dbReference type="SUPFAM" id="SSF46689">
    <property type="entry name" value="Homeodomain-like"/>
    <property type="match status" value="1"/>
</dbReference>
<comment type="caution">
    <text evidence="14">The sequence shown here is derived from an EMBL/GenBank/DDBJ whole genome shotgun (WGS) entry which is preliminary data.</text>
</comment>
<dbReference type="SMART" id="SM00388">
    <property type="entry name" value="HisKA"/>
    <property type="match status" value="1"/>
</dbReference>
<dbReference type="EMBL" id="BSOH01000007">
    <property type="protein sequence ID" value="GLR16996.1"/>
    <property type="molecule type" value="Genomic_DNA"/>
</dbReference>
<organism evidence="14 15">
    <name type="scientific">Portibacter lacus</name>
    <dbReference type="NCBI Taxonomy" id="1099794"/>
    <lineage>
        <taxon>Bacteria</taxon>
        <taxon>Pseudomonadati</taxon>
        <taxon>Bacteroidota</taxon>
        <taxon>Saprospiria</taxon>
        <taxon>Saprospirales</taxon>
        <taxon>Haliscomenobacteraceae</taxon>
        <taxon>Portibacter</taxon>
    </lineage>
</organism>
<dbReference type="CDD" id="cd00082">
    <property type="entry name" value="HisKA"/>
    <property type="match status" value="1"/>
</dbReference>
<keyword evidence="6" id="KW-0805">Transcription regulation</keyword>
<dbReference type="InterPro" id="IPR003594">
    <property type="entry name" value="HATPase_dom"/>
</dbReference>
<dbReference type="InterPro" id="IPR018060">
    <property type="entry name" value="HTH_AraC"/>
</dbReference>
<evidence type="ECO:0000256" key="1">
    <source>
        <dbReference type="ARBA" id="ARBA00000085"/>
    </source>
</evidence>
<protein>
    <recommendedName>
        <fullName evidence="2">histidine kinase</fullName>
        <ecNumber evidence="2">2.7.13.3</ecNumber>
    </recommendedName>
</protein>
<dbReference type="PROSITE" id="PS00041">
    <property type="entry name" value="HTH_ARAC_FAMILY_1"/>
    <property type="match status" value="1"/>
</dbReference>
<dbReference type="Gene3D" id="2.130.10.10">
    <property type="entry name" value="YVTN repeat-like/Quinoprotein amine dehydrogenase"/>
    <property type="match status" value="2"/>
</dbReference>
<dbReference type="EC" id="2.7.13.3" evidence="2"/>
<dbReference type="InterPro" id="IPR036097">
    <property type="entry name" value="HisK_dim/P_sf"/>
</dbReference>
<evidence type="ECO:0000256" key="4">
    <source>
        <dbReference type="ARBA" id="ARBA00022679"/>
    </source>
</evidence>
<dbReference type="PRINTS" id="PR00344">
    <property type="entry name" value="BCTRLSENSOR"/>
</dbReference>
<dbReference type="RefSeq" id="WP_235290825.1">
    <property type="nucleotide sequence ID" value="NZ_BSOH01000007.1"/>
</dbReference>
<evidence type="ECO:0000259" key="11">
    <source>
        <dbReference type="PROSITE" id="PS01124"/>
    </source>
</evidence>
<name>A0AA37SM43_9BACT</name>
<dbReference type="SMART" id="SM00387">
    <property type="entry name" value="HATPase_c"/>
    <property type="match status" value="1"/>
</dbReference>
<evidence type="ECO:0000256" key="3">
    <source>
        <dbReference type="ARBA" id="ARBA00022553"/>
    </source>
</evidence>
<dbReference type="SUPFAM" id="SSF47384">
    <property type="entry name" value="Homodimeric domain of signal transducing histidine kinase"/>
    <property type="match status" value="1"/>
</dbReference>
<dbReference type="CDD" id="cd00075">
    <property type="entry name" value="HATPase"/>
    <property type="match status" value="1"/>
</dbReference>
<reference evidence="14" key="1">
    <citation type="journal article" date="2014" name="Int. J. Syst. Evol. Microbiol.">
        <title>Complete genome sequence of Corynebacterium casei LMG S-19264T (=DSM 44701T), isolated from a smear-ripened cheese.</title>
        <authorList>
            <consortium name="US DOE Joint Genome Institute (JGI-PGF)"/>
            <person name="Walter F."/>
            <person name="Albersmeier A."/>
            <person name="Kalinowski J."/>
            <person name="Ruckert C."/>
        </authorList>
    </citation>
    <scope>NUCLEOTIDE SEQUENCE</scope>
    <source>
        <strain evidence="14">NBRC 108769</strain>
    </source>
</reference>
<dbReference type="InterPro" id="IPR011110">
    <property type="entry name" value="Reg_prop"/>
</dbReference>
<dbReference type="GO" id="GO:0003700">
    <property type="term" value="F:DNA-binding transcription factor activity"/>
    <property type="evidence" value="ECO:0007669"/>
    <property type="project" value="InterPro"/>
</dbReference>
<dbReference type="Pfam" id="PF12833">
    <property type="entry name" value="HTH_18"/>
    <property type="match status" value="1"/>
</dbReference>
<evidence type="ECO:0000259" key="13">
    <source>
        <dbReference type="PROSITE" id="PS50110"/>
    </source>
</evidence>
<dbReference type="PANTHER" id="PTHR43547:SF2">
    <property type="entry name" value="HYBRID SIGNAL TRANSDUCTION HISTIDINE KINASE C"/>
    <property type="match status" value="1"/>
</dbReference>
<gene>
    <name evidence="14" type="ORF">GCM10007940_16110</name>
</gene>
<feature type="domain" description="Histidine kinase" evidence="12">
    <location>
        <begin position="807"/>
        <end position="1029"/>
    </location>
</feature>
<dbReference type="InterPro" id="IPR015943">
    <property type="entry name" value="WD40/YVTN_repeat-like_dom_sf"/>
</dbReference>
<dbReference type="CDD" id="cd17574">
    <property type="entry name" value="REC_OmpR"/>
    <property type="match status" value="1"/>
</dbReference>
<proteinExistence type="predicted"/>
<dbReference type="Pfam" id="PF07495">
    <property type="entry name" value="Y_Y_Y"/>
    <property type="match status" value="1"/>
</dbReference>
<dbReference type="SUPFAM" id="SSF52172">
    <property type="entry name" value="CheY-like"/>
    <property type="match status" value="1"/>
</dbReference>
<keyword evidence="4" id="KW-0808">Transferase</keyword>
<dbReference type="Gene3D" id="3.40.50.2300">
    <property type="match status" value="1"/>
</dbReference>
<dbReference type="SUPFAM" id="SSF101898">
    <property type="entry name" value="NHL repeat"/>
    <property type="match status" value="1"/>
</dbReference>
<dbReference type="Pfam" id="PF07494">
    <property type="entry name" value="Reg_prop"/>
    <property type="match status" value="1"/>
</dbReference>
<feature type="modified residue" description="4-aspartylphosphate" evidence="9">
    <location>
        <position position="1113"/>
    </location>
</feature>
<dbReference type="SMART" id="SM00342">
    <property type="entry name" value="HTH_ARAC"/>
    <property type="match status" value="1"/>
</dbReference>
<evidence type="ECO:0000313" key="14">
    <source>
        <dbReference type="EMBL" id="GLR16996.1"/>
    </source>
</evidence>
<accession>A0AA37SM43</accession>
<evidence type="ECO:0000256" key="5">
    <source>
        <dbReference type="ARBA" id="ARBA00022777"/>
    </source>
</evidence>
<dbReference type="InterPro" id="IPR001789">
    <property type="entry name" value="Sig_transdc_resp-reg_receiver"/>
</dbReference>
<dbReference type="Pfam" id="PF02518">
    <property type="entry name" value="HATPase_c"/>
    <property type="match status" value="1"/>
</dbReference>
<feature type="domain" description="Response regulatory" evidence="13">
    <location>
        <begin position="1065"/>
        <end position="1180"/>
    </location>
</feature>
<dbReference type="InterPro" id="IPR036890">
    <property type="entry name" value="HATPase_C_sf"/>
</dbReference>
<feature type="transmembrane region" description="Helical" evidence="10">
    <location>
        <begin position="760"/>
        <end position="780"/>
    </location>
</feature>
<dbReference type="Gene3D" id="1.10.10.60">
    <property type="entry name" value="Homeodomain-like"/>
    <property type="match status" value="1"/>
</dbReference>
<dbReference type="InterPro" id="IPR005467">
    <property type="entry name" value="His_kinase_dom"/>
</dbReference>
<dbReference type="GO" id="GO:0043565">
    <property type="term" value="F:sequence-specific DNA binding"/>
    <property type="evidence" value="ECO:0007669"/>
    <property type="project" value="InterPro"/>
</dbReference>
<sequence>MSFNNLKLLILIFFLALGHQVYAQEIDLPKYEIHSITSSQGIASVEITKLFQDKDGFIWMGTATGISKYDGVDFENFVYADSNLIANISDIVEDGDGVIWAAGVNGLFYFDGEVFLPTTIYKNPINRLYIDSGDNLMIGGVDFIPYSISPIERKKLLKDESFNKKLLIDSSFWESHLIDRRVWEITEDDESNIWLGLDRMLGRIDHDTLIPLWTTNESIVKVSNIDAIHPDSVYWGGENLGLRKKNANSIELIMNVYTSISSRTDSSLIFLTTKDLIKIDKNGRDTLSDLKNVDNLYLREMLQDREGNLWIAAEGYLFKVSPNYFQSWSGTSNALLESNHSITQLQSGKIIIGSSKKNLLEIEGNGFRLSHEIPAAFNSVTEAITEDRNGNLWYATSMSGLILNDNGKISKIDENSGLVDKTLFFVNEDQYGRIWCGGENGISKVTYNNGEIILKNFYSNQNPGITSRFLNVVCTTENRCWAISDRDVYEIKLHSLERLPIFRNQEAPIISAAISDRNGGLLLSTLGHGIYHLEQNGREDFIIKKQWNKLNGMLSDMVLNLHLDTLNKIWTFSQNGICSIENIENEDVIRSYDEYDGWEHMATTHIDLLETKEGEMYVVGNTRITTFPIYNMPVNKVKPQVYVKEVQLFEGRMDINPYYNALASKNKGDYHLKLPYNKNFLKFNFVATSYSNNEKNKFSYKLEGLDHEWSKPTTSTSASYPGLKPGKYNFNVVAFNNSGEQSEEITTYAFRIFWPWYLKWWAIVFYVLLFSSILYTFYILQLNKKRKEDEAFKLKELNEFQSHFYTNITHEFRTPLTVILGMTQKLYDQEEILQIDDAKHDLDMIQRNSNHLLKLVNELLDISKIENGEMKLHLIQADVSTFIKYNLESLKSLAAIQGVDLVCYNEDQSLLMDYDEEKLGAIITNLVANAIKYSKKGDQIIVHLKRTLENEKPYLVIKIKDEGDGISEEDLPYIFERFYNVGNNQLEGGGTGVGLALCKELINLMSGKVEVKSRVGLGSEFIVTIPITNHAELVQIHHWNSKNDITNKIIEGQSTHRLKKEHAELALIIEDNKDVATYLMSCLENKYETIHAEDGQEGIEMALEHQPDIIICDVMMPRKNGFEVCEYLKNDSTTDHIPIILLTARVETRDKLAGYSHGADAYLTKPFSKPELFTRIDQLLLTRKKILDKLSKNGVEAFMRKKLHDPDALFVQKAIKHIQENMDNSIFGPPLLAKKLLLSESQVYRKLKSITGKSTALFIRSIRLQKAKDLLQEPDMNISEVAYEVGFTNPSWFSTAFKEEFGFTPTEMKS</sequence>
<dbReference type="CDD" id="cd00063">
    <property type="entry name" value="FN3"/>
    <property type="match status" value="1"/>
</dbReference>
<keyword evidence="15" id="KW-1185">Reference proteome</keyword>
<dbReference type="Gene3D" id="1.10.287.130">
    <property type="match status" value="1"/>
</dbReference>